<dbReference type="GO" id="GO:0005737">
    <property type="term" value="C:cytoplasm"/>
    <property type="evidence" value="ECO:0007669"/>
    <property type="project" value="TreeGrafter"/>
</dbReference>
<name>A0AAW0AC77_9AGAR</name>
<sequence>MSTINHAPVGILQWPIEDPNFTTVDPSSLQILERFQLCFLGAHSNLVGREFLPRGSGNVTRRPLILQLIHCPAANRNQILHDTEAETRHLDDREIAPNPIHLRIFSPKVLTLTLIDLPGIAVKHPIYEQPIRNMLIQYISSPACLIIAVISAQDDLAHCKALKMAREVDPGRAPDFWVLTKVDLMDPGYDVEEREFFKRHPSYQAKAEYCGMPFFAHKLNLWLKLLVQV</sequence>
<dbReference type="InterPro" id="IPR022812">
    <property type="entry name" value="Dynamin"/>
</dbReference>
<dbReference type="EMBL" id="JAWWNJ010000075">
    <property type="protein sequence ID" value="KAK7006772.1"/>
    <property type="molecule type" value="Genomic_DNA"/>
</dbReference>
<feature type="domain" description="Dynamin GTPase" evidence="1">
    <location>
        <begin position="17"/>
        <end position="194"/>
    </location>
</feature>
<evidence type="ECO:0000313" key="2">
    <source>
        <dbReference type="EMBL" id="KAK7006772.1"/>
    </source>
</evidence>
<protein>
    <submittedName>
        <fullName evidence="2">P-loop containing nucleoside triphosphate hydrolase protein</fullName>
    </submittedName>
</protein>
<dbReference type="GO" id="GO:0003924">
    <property type="term" value="F:GTPase activity"/>
    <property type="evidence" value="ECO:0007669"/>
    <property type="project" value="InterPro"/>
</dbReference>
<dbReference type="InterPro" id="IPR001401">
    <property type="entry name" value="Dynamin_GTPase"/>
</dbReference>
<dbReference type="Gene3D" id="3.40.50.300">
    <property type="entry name" value="P-loop containing nucleotide triphosphate hydrolases"/>
    <property type="match status" value="1"/>
</dbReference>
<dbReference type="AlphaFoldDB" id="A0AAW0AC77"/>
<accession>A0AAW0AC77</accession>
<dbReference type="GO" id="GO:0016020">
    <property type="term" value="C:membrane"/>
    <property type="evidence" value="ECO:0007669"/>
    <property type="project" value="TreeGrafter"/>
</dbReference>
<dbReference type="Pfam" id="PF00350">
    <property type="entry name" value="Dynamin_N"/>
    <property type="match status" value="1"/>
</dbReference>
<dbReference type="SUPFAM" id="SSF52540">
    <property type="entry name" value="P-loop containing nucleoside triphosphate hydrolases"/>
    <property type="match status" value="1"/>
</dbReference>
<dbReference type="Proteomes" id="UP001362999">
    <property type="component" value="Unassembled WGS sequence"/>
</dbReference>
<organism evidence="2 3">
    <name type="scientific">Favolaschia claudopus</name>
    <dbReference type="NCBI Taxonomy" id="2862362"/>
    <lineage>
        <taxon>Eukaryota</taxon>
        <taxon>Fungi</taxon>
        <taxon>Dikarya</taxon>
        <taxon>Basidiomycota</taxon>
        <taxon>Agaricomycotina</taxon>
        <taxon>Agaricomycetes</taxon>
        <taxon>Agaricomycetidae</taxon>
        <taxon>Agaricales</taxon>
        <taxon>Marasmiineae</taxon>
        <taxon>Mycenaceae</taxon>
        <taxon>Favolaschia</taxon>
    </lineage>
</organism>
<comment type="caution">
    <text evidence="2">The sequence shown here is derived from an EMBL/GenBank/DDBJ whole genome shotgun (WGS) entry which is preliminary data.</text>
</comment>
<dbReference type="PANTHER" id="PTHR11566">
    <property type="entry name" value="DYNAMIN"/>
    <property type="match status" value="1"/>
</dbReference>
<dbReference type="PANTHER" id="PTHR11566:SF21">
    <property type="entry name" value="DYNAMIN RELATED PROTEIN 1, ISOFORM A"/>
    <property type="match status" value="1"/>
</dbReference>
<evidence type="ECO:0000259" key="1">
    <source>
        <dbReference type="SMART" id="SM00053"/>
    </source>
</evidence>
<proteinExistence type="predicted"/>
<dbReference type="GO" id="GO:0005525">
    <property type="term" value="F:GTP binding"/>
    <property type="evidence" value="ECO:0007669"/>
    <property type="project" value="InterPro"/>
</dbReference>
<dbReference type="InterPro" id="IPR045063">
    <property type="entry name" value="Dynamin_N"/>
</dbReference>
<evidence type="ECO:0000313" key="3">
    <source>
        <dbReference type="Proteomes" id="UP001362999"/>
    </source>
</evidence>
<dbReference type="GO" id="GO:0008017">
    <property type="term" value="F:microtubule binding"/>
    <property type="evidence" value="ECO:0007669"/>
    <property type="project" value="TreeGrafter"/>
</dbReference>
<gene>
    <name evidence="2" type="ORF">R3P38DRAFT_3036748</name>
</gene>
<keyword evidence="2" id="KW-0378">Hydrolase</keyword>
<keyword evidence="3" id="KW-1185">Reference proteome</keyword>
<reference evidence="2 3" key="1">
    <citation type="journal article" date="2024" name="J Genomics">
        <title>Draft genome sequencing and assembly of Favolaschia claudopus CIRM-BRFM 2984 isolated from oak limbs.</title>
        <authorList>
            <person name="Navarro D."/>
            <person name="Drula E."/>
            <person name="Chaduli D."/>
            <person name="Cazenave R."/>
            <person name="Ahrendt S."/>
            <person name="Wang J."/>
            <person name="Lipzen A."/>
            <person name="Daum C."/>
            <person name="Barry K."/>
            <person name="Grigoriev I.V."/>
            <person name="Favel A."/>
            <person name="Rosso M.N."/>
            <person name="Martin F."/>
        </authorList>
    </citation>
    <scope>NUCLEOTIDE SEQUENCE [LARGE SCALE GENOMIC DNA]</scope>
    <source>
        <strain evidence="2 3">CIRM-BRFM 2984</strain>
    </source>
</reference>
<dbReference type="InterPro" id="IPR027417">
    <property type="entry name" value="P-loop_NTPase"/>
</dbReference>
<dbReference type="SMART" id="SM00053">
    <property type="entry name" value="DYNc"/>
    <property type="match status" value="1"/>
</dbReference>
<dbReference type="GO" id="GO:0005874">
    <property type="term" value="C:microtubule"/>
    <property type="evidence" value="ECO:0007669"/>
    <property type="project" value="TreeGrafter"/>
</dbReference>